<feature type="region of interest" description="Disordered" evidence="3">
    <location>
        <begin position="80"/>
        <end position="104"/>
    </location>
</feature>
<evidence type="ECO:0000313" key="6">
    <source>
        <dbReference type="Proteomes" id="UP000479710"/>
    </source>
</evidence>
<evidence type="ECO:0000313" key="5">
    <source>
        <dbReference type="EMBL" id="KAF0927337.1"/>
    </source>
</evidence>
<keyword evidence="6" id="KW-1185">Reference proteome</keyword>
<dbReference type="SMART" id="SM00360">
    <property type="entry name" value="RRM"/>
    <property type="match status" value="1"/>
</dbReference>
<organism evidence="5 6">
    <name type="scientific">Oryza meyeriana var. granulata</name>
    <dbReference type="NCBI Taxonomy" id="110450"/>
    <lineage>
        <taxon>Eukaryota</taxon>
        <taxon>Viridiplantae</taxon>
        <taxon>Streptophyta</taxon>
        <taxon>Embryophyta</taxon>
        <taxon>Tracheophyta</taxon>
        <taxon>Spermatophyta</taxon>
        <taxon>Magnoliopsida</taxon>
        <taxon>Liliopsida</taxon>
        <taxon>Poales</taxon>
        <taxon>Poaceae</taxon>
        <taxon>BOP clade</taxon>
        <taxon>Oryzoideae</taxon>
        <taxon>Oryzeae</taxon>
        <taxon>Oryzinae</taxon>
        <taxon>Oryza</taxon>
        <taxon>Oryza meyeriana</taxon>
    </lineage>
</organism>
<dbReference type="Proteomes" id="UP000479710">
    <property type="component" value="Unassembled WGS sequence"/>
</dbReference>
<dbReference type="EMBL" id="SPHZ02000003">
    <property type="protein sequence ID" value="KAF0927337.1"/>
    <property type="molecule type" value="Genomic_DNA"/>
</dbReference>
<dbReference type="InterPro" id="IPR048289">
    <property type="entry name" value="RRM2_NsCP33-like"/>
</dbReference>
<comment type="caution">
    <text evidence="5">The sequence shown here is derived from an EMBL/GenBank/DDBJ whole genome shotgun (WGS) entry which is preliminary data.</text>
</comment>
<dbReference type="InterPro" id="IPR000504">
    <property type="entry name" value="RRM_dom"/>
</dbReference>
<sequence length="104" mass="11529">MSAPWWDSDSKGRSSGQEESRLYVGNLPWSADERSLKDSFANYGAVSSEIAVDRETGRSRGFGFVTFPDSKSANDAIRGMNSQDVGGRNVTVEQAHPRSSRWRQ</sequence>
<keyword evidence="1 2" id="KW-0694">RNA-binding</keyword>
<evidence type="ECO:0000256" key="1">
    <source>
        <dbReference type="ARBA" id="ARBA00022884"/>
    </source>
</evidence>
<proteinExistence type="predicted"/>
<evidence type="ECO:0000256" key="2">
    <source>
        <dbReference type="PROSITE-ProRule" id="PRU00176"/>
    </source>
</evidence>
<dbReference type="PROSITE" id="PS50102">
    <property type="entry name" value="RRM"/>
    <property type="match status" value="1"/>
</dbReference>
<protein>
    <recommendedName>
        <fullName evidence="4">RRM domain-containing protein</fullName>
    </recommendedName>
</protein>
<dbReference type="AlphaFoldDB" id="A0A6G1ERT8"/>
<evidence type="ECO:0000259" key="4">
    <source>
        <dbReference type="PROSITE" id="PS50102"/>
    </source>
</evidence>
<feature type="compositionally biased region" description="Basic and acidic residues" evidence="3">
    <location>
        <begin position="8"/>
        <end position="20"/>
    </location>
</feature>
<dbReference type="CDD" id="cd21608">
    <property type="entry name" value="RRM2_NsCP33_like"/>
    <property type="match status" value="1"/>
</dbReference>
<dbReference type="SUPFAM" id="SSF54928">
    <property type="entry name" value="RNA-binding domain, RBD"/>
    <property type="match status" value="1"/>
</dbReference>
<dbReference type="PANTHER" id="PTHR48027">
    <property type="entry name" value="HETEROGENEOUS NUCLEAR RIBONUCLEOPROTEIN 87F-RELATED"/>
    <property type="match status" value="1"/>
</dbReference>
<dbReference type="GO" id="GO:0003723">
    <property type="term" value="F:RNA binding"/>
    <property type="evidence" value="ECO:0007669"/>
    <property type="project" value="UniProtKB-UniRule"/>
</dbReference>
<gene>
    <name evidence="5" type="ORF">E2562_031950</name>
</gene>
<accession>A0A6G1ERT8</accession>
<dbReference type="Gene3D" id="3.30.70.330">
    <property type="match status" value="1"/>
</dbReference>
<dbReference type="InterPro" id="IPR012677">
    <property type="entry name" value="Nucleotide-bd_a/b_plait_sf"/>
</dbReference>
<reference evidence="5 6" key="1">
    <citation type="submission" date="2019-11" db="EMBL/GenBank/DDBJ databases">
        <title>Whole genome sequence of Oryza granulata.</title>
        <authorList>
            <person name="Li W."/>
        </authorList>
    </citation>
    <scope>NUCLEOTIDE SEQUENCE [LARGE SCALE GENOMIC DNA]</scope>
    <source>
        <strain evidence="6">cv. Menghai</strain>
        <tissue evidence="5">Leaf</tissue>
    </source>
</reference>
<feature type="domain" description="RRM" evidence="4">
    <location>
        <begin position="20"/>
        <end position="97"/>
    </location>
</feature>
<dbReference type="OrthoDB" id="439808at2759"/>
<name>A0A6G1ERT8_9ORYZ</name>
<dbReference type="Pfam" id="PF00076">
    <property type="entry name" value="RRM_1"/>
    <property type="match status" value="1"/>
</dbReference>
<dbReference type="InterPro" id="IPR035979">
    <property type="entry name" value="RBD_domain_sf"/>
</dbReference>
<dbReference type="InterPro" id="IPR052462">
    <property type="entry name" value="SLIRP/GR-RBP-like"/>
</dbReference>
<feature type="region of interest" description="Disordered" evidence="3">
    <location>
        <begin position="1"/>
        <end position="20"/>
    </location>
</feature>
<evidence type="ECO:0000256" key="3">
    <source>
        <dbReference type="SAM" id="MobiDB-lite"/>
    </source>
</evidence>